<dbReference type="InterPro" id="IPR017850">
    <property type="entry name" value="Alkaline_phosphatase_core_sf"/>
</dbReference>
<dbReference type="Gene3D" id="3.30.1120.10">
    <property type="match status" value="1"/>
</dbReference>
<dbReference type="Gene3D" id="3.40.720.10">
    <property type="entry name" value="Alkaline Phosphatase, subunit A"/>
    <property type="match status" value="1"/>
</dbReference>
<dbReference type="SUPFAM" id="SSF53649">
    <property type="entry name" value="Alkaline phosphatase-like"/>
    <property type="match status" value="1"/>
</dbReference>
<keyword evidence="4" id="KW-0106">Calcium</keyword>
<dbReference type="EMBL" id="CP036316">
    <property type="protein sequence ID" value="QDT66706.1"/>
    <property type="molecule type" value="Genomic_DNA"/>
</dbReference>
<dbReference type="PANTHER" id="PTHR42693">
    <property type="entry name" value="ARYLSULFATASE FAMILY MEMBER"/>
    <property type="match status" value="1"/>
</dbReference>
<name>A0A517TEB3_9PLAN</name>
<dbReference type="PROSITE" id="PS00149">
    <property type="entry name" value="SULFATASE_2"/>
    <property type="match status" value="1"/>
</dbReference>
<organism evidence="6 7">
    <name type="scientific">Calycomorphotria hydatis</name>
    <dbReference type="NCBI Taxonomy" id="2528027"/>
    <lineage>
        <taxon>Bacteria</taxon>
        <taxon>Pseudomonadati</taxon>
        <taxon>Planctomycetota</taxon>
        <taxon>Planctomycetia</taxon>
        <taxon>Planctomycetales</taxon>
        <taxon>Planctomycetaceae</taxon>
        <taxon>Calycomorphotria</taxon>
    </lineage>
</organism>
<dbReference type="GO" id="GO:0046872">
    <property type="term" value="F:metal ion binding"/>
    <property type="evidence" value="ECO:0007669"/>
    <property type="project" value="UniProtKB-KW"/>
</dbReference>
<dbReference type="KEGG" id="chya:V22_39770"/>
<dbReference type="InterPro" id="IPR024607">
    <property type="entry name" value="Sulfatase_CS"/>
</dbReference>
<keyword evidence="3 6" id="KW-0378">Hydrolase</keyword>
<dbReference type="EC" id="3.1.6.1" evidence="6"/>
<dbReference type="GO" id="GO:0004065">
    <property type="term" value="F:arylsulfatase activity"/>
    <property type="evidence" value="ECO:0007669"/>
    <property type="project" value="UniProtKB-EC"/>
</dbReference>
<comment type="similarity">
    <text evidence="1">Belongs to the sulfatase family.</text>
</comment>
<dbReference type="PANTHER" id="PTHR42693:SF53">
    <property type="entry name" value="ENDO-4-O-SULFATASE"/>
    <property type="match status" value="1"/>
</dbReference>
<dbReference type="Pfam" id="PF00884">
    <property type="entry name" value="Sulfatase"/>
    <property type="match status" value="1"/>
</dbReference>
<gene>
    <name evidence="6" type="primary">atsA_39</name>
    <name evidence="6" type="ORF">V22_39770</name>
</gene>
<evidence type="ECO:0000256" key="2">
    <source>
        <dbReference type="ARBA" id="ARBA00022723"/>
    </source>
</evidence>
<evidence type="ECO:0000256" key="4">
    <source>
        <dbReference type="ARBA" id="ARBA00022837"/>
    </source>
</evidence>
<dbReference type="AlphaFoldDB" id="A0A517TEB3"/>
<reference evidence="6 7" key="1">
    <citation type="submission" date="2019-02" db="EMBL/GenBank/DDBJ databases">
        <title>Deep-cultivation of Planctomycetes and their phenomic and genomic characterization uncovers novel biology.</title>
        <authorList>
            <person name="Wiegand S."/>
            <person name="Jogler M."/>
            <person name="Boedeker C."/>
            <person name="Pinto D."/>
            <person name="Vollmers J."/>
            <person name="Rivas-Marin E."/>
            <person name="Kohn T."/>
            <person name="Peeters S.H."/>
            <person name="Heuer A."/>
            <person name="Rast P."/>
            <person name="Oberbeckmann S."/>
            <person name="Bunk B."/>
            <person name="Jeske O."/>
            <person name="Meyerdierks A."/>
            <person name="Storesund J.E."/>
            <person name="Kallscheuer N."/>
            <person name="Luecker S."/>
            <person name="Lage O.M."/>
            <person name="Pohl T."/>
            <person name="Merkel B.J."/>
            <person name="Hornburger P."/>
            <person name="Mueller R.-W."/>
            <person name="Bruemmer F."/>
            <person name="Labrenz M."/>
            <person name="Spormann A.M."/>
            <person name="Op den Camp H."/>
            <person name="Overmann J."/>
            <person name="Amann R."/>
            <person name="Jetten M.S.M."/>
            <person name="Mascher T."/>
            <person name="Medema M.H."/>
            <person name="Devos D.P."/>
            <person name="Kaster A.-K."/>
            <person name="Ovreas L."/>
            <person name="Rohde M."/>
            <person name="Galperin M.Y."/>
            <person name="Jogler C."/>
        </authorList>
    </citation>
    <scope>NUCLEOTIDE SEQUENCE [LARGE SCALE GENOMIC DNA]</scope>
    <source>
        <strain evidence="6 7">V22</strain>
    </source>
</reference>
<protein>
    <submittedName>
        <fullName evidence="6">Arylsulfatase</fullName>
        <ecNumber evidence="6">3.1.6.1</ecNumber>
    </submittedName>
</protein>
<evidence type="ECO:0000256" key="1">
    <source>
        <dbReference type="ARBA" id="ARBA00008779"/>
    </source>
</evidence>
<evidence type="ECO:0000313" key="6">
    <source>
        <dbReference type="EMBL" id="QDT66706.1"/>
    </source>
</evidence>
<dbReference type="CDD" id="cd16146">
    <property type="entry name" value="ARS_like"/>
    <property type="match status" value="1"/>
</dbReference>
<dbReference type="InterPro" id="IPR050738">
    <property type="entry name" value="Sulfatase"/>
</dbReference>
<evidence type="ECO:0000256" key="3">
    <source>
        <dbReference type="ARBA" id="ARBA00022801"/>
    </source>
</evidence>
<sequence>MNLWCRILSRVVLAMVYSSLLLDDSRILEAFDRPNVILILADDLAIGDLSSSNGGLSRTPSLDQLATNSVRFQNAYSASCVCAPARAAVLTGRYPHRTGVVTLNMNRYPSLTRLKLDETTIADALSENGYVTGLIGKWHCGHEAEYHPLKRGFDEFEGFTGSQNLSYFDYTLDVNGRPVHSADNYLTDDLTRRAINFVRRHRDQPFFLHLAHYAPHRPLNAPAELVQSYQDKGLNESQATIYAMIEIMDRGIGELLAELDRLELASRTLVIFSSDNGPDPITGTRFNEHHRGTKYEVYEGGIRVPLFFRWLGRLKPGDREQIVHFVDLFPTIIDISGVRHTPELPLDGMSLKDILSGNSEPLQRRVYWQWNRGEPNYTHNSAVREGNWKLVKPFITRAANPDDSRRKPVLFDLSNDPSEKRDVSARYSNRYSAMLRELDQWSAQMERSRTRKRE</sequence>
<keyword evidence="7" id="KW-1185">Reference proteome</keyword>
<evidence type="ECO:0000313" key="7">
    <source>
        <dbReference type="Proteomes" id="UP000319976"/>
    </source>
</evidence>
<proteinExistence type="inferred from homology"/>
<feature type="domain" description="Sulfatase N-terminal" evidence="5">
    <location>
        <begin position="34"/>
        <end position="337"/>
    </location>
</feature>
<accession>A0A517TEB3</accession>
<keyword evidence="2" id="KW-0479">Metal-binding</keyword>
<evidence type="ECO:0000259" key="5">
    <source>
        <dbReference type="Pfam" id="PF00884"/>
    </source>
</evidence>
<dbReference type="InterPro" id="IPR000917">
    <property type="entry name" value="Sulfatase_N"/>
</dbReference>
<dbReference type="Proteomes" id="UP000319976">
    <property type="component" value="Chromosome"/>
</dbReference>